<sequence length="77" mass="8517">MVGSFPSPALRPGRSWQHPAGLAHKPIAANQAPKAQTQRRRARNKLEAELTEVFSTRLRGGNRPSATLSNLRWAKAF</sequence>
<organism evidence="2 3">
    <name type="scientific">Olpidium bornovanus</name>
    <dbReference type="NCBI Taxonomy" id="278681"/>
    <lineage>
        <taxon>Eukaryota</taxon>
        <taxon>Fungi</taxon>
        <taxon>Fungi incertae sedis</taxon>
        <taxon>Olpidiomycota</taxon>
        <taxon>Olpidiomycotina</taxon>
        <taxon>Olpidiomycetes</taxon>
        <taxon>Olpidiales</taxon>
        <taxon>Olpidiaceae</taxon>
        <taxon>Olpidium</taxon>
    </lineage>
</organism>
<evidence type="ECO:0000313" key="2">
    <source>
        <dbReference type="EMBL" id="KAG5459891.1"/>
    </source>
</evidence>
<feature type="region of interest" description="Disordered" evidence="1">
    <location>
        <begin position="1"/>
        <end position="42"/>
    </location>
</feature>
<dbReference type="AlphaFoldDB" id="A0A8H8DIW7"/>
<dbReference type="Proteomes" id="UP000673691">
    <property type="component" value="Unassembled WGS sequence"/>
</dbReference>
<keyword evidence="3" id="KW-1185">Reference proteome</keyword>
<proteinExistence type="predicted"/>
<evidence type="ECO:0000256" key="1">
    <source>
        <dbReference type="SAM" id="MobiDB-lite"/>
    </source>
</evidence>
<comment type="caution">
    <text evidence="2">The sequence shown here is derived from an EMBL/GenBank/DDBJ whole genome shotgun (WGS) entry which is preliminary data.</text>
</comment>
<dbReference type="EMBL" id="JAEFCI010006120">
    <property type="protein sequence ID" value="KAG5459891.1"/>
    <property type="molecule type" value="Genomic_DNA"/>
</dbReference>
<name>A0A8H8DIW7_9FUNG</name>
<gene>
    <name evidence="2" type="ORF">BJ554DRAFT_8133</name>
</gene>
<protein>
    <submittedName>
        <fullName evidence="2">Uncharacterized protein</fullName>
    </submittedName>
</protein>
<reference evidence="2 3" key="1">
    <citation type="journal article" name="Sci. Rep.">
        <title>Genome-scale phylogenetic analyses confirm Olpidium as the closest living zoosporic fungus to the non-flagellated, terrestrial fungi.</title>
        <authorList>
            <person name="Chang Y."/>
            <person name="Rochon D."/>
            <person name="Sekimoto S."/>
            <person name="Wang Y."/>
            <person name="Chovatia M."/>
            <person name="Sandor L."/>
            <person name="Salamov A."/>
            <person name="Grigoriev I.V."/>
            <person name="Stajich J.E."/>
            <person name="Spatafora J.W."/>
        </authorList>
    </citation>
    <scope>NUCLEOTIDE SEQUENCE [LARGE SCALE GENOMIC DNA]</scope>
    <source>
        <strain evidence="2">S191</strain>
    </source>
</reference>
<accession>A0A8H8DIW7</accession>
<evidence type="ECO:0000313" key="3">
    <source>
        <dbReference type="Proteomes" id="UP000673691"/>
    </source>
</evidence>